<dbReference type="GO" id="GO:0003676">
    <property type="term" value="F:nucleic acid binding"/>
    <property type="evidence" value="ECO:0007669"/>
    <property type="project" value="InterPro"/>
</dbReference>
<evidence type="ECO:0000313" key="2">
    <source>
        <dbReference type="EMBL" id="RPA94875.1"/>
    </source>
</evidence>
<accession>A0A3N4J9K8</accession>
<dbReference type="InterPro" id="IPR038717">
    <property type="entry name" value="Tc1-like_DDE_dom"/>
</dbReference>
<dbReference type="OrthoDB" id="5410741at2759"/>
<name>A0A3N4J9K8_9PEZI</name>
<dbReference type="Gene3D" id="3.30.420.10">
    <property type="entry name" value="Ribonuclease H-like superfamily/Ribonuclease H"/>
    <property type="match status" value="1"/>
</dbReference>
<evidence type="ECO:0000313" key="3">
    <source>
        <dbReference type="Proteomes" id="UP000276215"/>
    </source>
</evidence>
<sequence length="136" mass="15710">MNTSQYTNEILESCLAPFVLSLSGAPEKHETIKDGLVVHTSALAKKCRREYGLIRSDWPPSSPDLNPIENVWHMLKIKLRKCISSPEKRPNNVQELVDAALEEWEKLDWRKVNRMIETMGKKIQKIIKRQGGHTKY</sequence>
<evidence type="ECO:0000259" key="1">
    <source>
        <dbReference type="Pfam" id="PF13358"/>
    </source>
</evidence>
<feature type="domain" description="Tc1-like transposase DDE" evidence="1">
    <location>
        <begin position="26"/>
        <end position="81"/>
    </location>
</feature>
<keyword evidence="3" id="KW-1185">Reference proteome</keyword>
<dbReference type="Pfam" id="PF13358">
    <property type="entry name" value="DDE_3"/>
    <property type="match status" value="1"/>
</dbReference>
<gene>
    <name evidence="2" type="ORF">L873DRAFT_1775441</name>
</gene>
<dbReference type="EMBL" id="ML120432">
    <property type="protein sequence ID" value="RPA94875.1"/>
    <property type="molecule type" value="Genomic_DNA"/>
</dbReference>
<dbReference type="Proteomes" id="UP000276215">
    <property type="component" value="Unassembled WGS sequence"/>
</dbReference>
<organism evidence="2 3">
    <name type="scientific">Choiromyces venosus 120613-1</name>
    <dbReference type="NCBI Taxonomy" id="1336337"/>
    <lineage>
        <taxon>Eukaryota</taxon>
        <taxon>Fungi</taxon>
        <taxon>Dikarya</taxon>
        <taxon>Ascomycota</taxon>
        <taxon>Pezizomycotina</taxon>
        <taxon>Pezizomycetes</taxon>
        <taxon>Pezizales</taxon>
        <taxon>Tuberaceae</taxon>
        <taxon>Choiromyces</taxon>
    </lineage>
</organism>
<protein>
    <recommendedName>
        <fullName evidence="1">Tc1-like transposase DDE domain-containing protein</fullName>
    </recommendedName>
</protein>
<dbReference type="InterPro" id="IPR036397">
    <property type="entry name" value="RNaseH_sf"/>
</dbReference>
<dbReference type="STRING" id="1336337.A0A3N4J9K8"/>
<dbReference type="AlphaFoldDB" id="A0A3N4J9K8"/>
<proteinExistence type="predicted"/>
<reference evidence="2 3" key="1">
    <citation type="journal article" date="2018" name="Nat. Ecol. Evol.">
        <title>Pezizomycetes genomes reveal the molecular basis of ectomycorrhizal truffle lifestyle.</title>
        <authorList>
            <person name="Murat C."/>
            <person name="Payen T."/>
            <person name="Noel B."/>
            <person name="Kuo A."/>
            <person name="Morin E."/>
            <person name="Chen J."/>
            <person name="Kohler A."/>
            <person name="Krizsan K."/>
            <person name="Balestrini R."/>
            <person name="Da Silva C."/>
            <person name="Montanini B."/>
            <person name="Hainaut M."/>
            <person name="Levati E."/>
            <person name="Barry K.W."/>
            <person name="Belfiori B."/>
            <person name="Cichocki N."/>
            <person name="Clum A."/>
            <person name="Dockter R.B."/>
            <person name="Fauchery L."/>
            <person name="Guy J."/>
            <person name="Iotti M."/>
            <person name="Le Tacon F."/>
            <person name="Lindquist E.A."/>
            <person name="Lipzen A."/>
            <person name="Malagnac F."/>
            <person name="Mello A."/>
            <person name="Molinier V."/>
            <person name="Miyauchi S."/>
            <person name="Poulain J."/>
            <person name="Riccioni C."/>
            <person name="Rubini A."/>
            <person name="Sitrit Y."/>
            <person name="Splivallo R."/>
            <person name="Traeger S."/>
            <person name="Wang M."/>
            <person name="Zifcakova L."/>
            <person name="Wipf D."/>
            <person name="Zambonelli A."/>
            <person name="Paolocci F."/>
            <person name="Nowrousian M."/>
            <person name="Ottonello S."/>
            <person name="Baldrian P."/>
            <person name="Spatafora J.W."/>
            <person name="Henrissat B."/>
            <person name="Nagy L.G."/>
            <person name="Aury J.M."/>
            <person name="Wincker P."/>
            <person name="Grigoriev I.V."/>
            <person name="Bonfante P."/>
            <person name="Martin F.M."/>
        </authorList>
    </citation>
    <scope>NUCLEOTIDE SEQUENCE [LARGE SCALE GENOMIC DNA]</scope>
    <source>
        <strain evidence="2 3">120613-1</strain>
    </source>
</reference>